<keyword evidence="4" id="KW-1185">Reference proteome</keyword>
<name>A0A6F8Y7E6_9ACTN</name>
<keyword evidence="2" id="KW-1133">Transmembrane helix</keyword>
<keyword evidence="2" id="KW-0812">Transmembrane</keyword>
<evidence type="ECO:0000256" key="1">
    <source>
        <dbReference type="SAM" id="MobiDB-lite"/>
    </source>
</evidence>
<feature type="transmembrane region" description="Helical" evidence="2">
    <location>
        <begin position="50"/>
        <end position="68"/>
    </location>
</feature>
<sequence>MRGTSTPYGVPVALALLKLPAGALVSLSGLLLLGGEFFPGLSGLDSPQQIVAYALVLGYAQQLVTRLVDRQANTVLDRVPSAEPSGREQAPTSPPPPPPATTTPPEQRQPPADELAPAGAA</sequence>
<dbReference type="KEGG" id="pfla:Pflav_084460"/>
<reference evidence="3 4" key="2">
    <citation type="submission" date="2020-03" db="EMBL/GenBank/DDBJ databases">
        <authorList>
            <person name="Ichikawa N."/>
            <person name="Kimura A."/>
            <person name="Kitahashi Y."/>
            <person name="Uohara A."/>
        </authorList>
    </citation>
    <scope>NUCLEOTIDE SEQUENCE [LARGE SCALE GENOMIC DNA]</scope>
    <source>
        <strain evidence="3 4">NBRC 107702</strain>
    </source>
</reference>
<dbReference type="EMBL" id="AP022870">
    <property type="protein sequence ID" value="BCB82036.1"/>
    <property type="molecule type" value="Genomic_DNA"/>
</dbReference>
<feature type="compositionally biased region" description="Low complexity" evidence="1">
    <location>
        <begin position="103"/>
        <end position="112"/>
    </location>
</feature>
<evidence type="ECO:0000313" key="3">
    <source>
        <dbReference type="EMBL" id="BCB82036.1"/>
    </source>
</evidence>
<keyword evidence="2" id="KW-0472">Membrane</keyword>
<gene>
    <name evidence="3" type="ORF">Pflav_084460</name>
</gene>
<evidence type="ECO:0000256" key="2">
    <source>
        <dbReference type="SAM" id="Phobius"/>
    </source>
</evidence>
<feature type="transmembrane region" description="Helical" evidence="2">
    <location>
        <begin position="12"/>
        <end position="38"/>
    </location>
</feature>
<feature type="region of interest" description="Disordered" evidence="1">
    <location>
        <begin position="77"/>
        <end position="121"/>
    </location>
</feature>
<dbReference type="Proteomes" id="UP000502508">
    <property type="component" value="Chromosome"/>
</dbReference>
<protein>
    <submittedName>
        <fullName evidence="3">Uncharacterized protein</fullName>
    </submittedName>
</protein>
<feature type="compositionally biased region" description="Pro residues" evidence="1">
    <location>
        <begin position="92"/>
        <end position="102"/>
    </location>
</feature>
<proteinExistence type="predicted"/>
<organism evidence="3 4">
    <name type="scientific">Phytohabitans flavus</name>
    <dbReference type="NCBI Taxonomy" id="1076124"/>
    <lineage>
        <taxon>Bacteria</taxon>
        <taxon>Bacillati</taxon>
        <taxon>Actinomycetota</taxon>
        <taxon>Actinomycetes</taxon>
        <taxon>Micromonosporales</taxon>
        <taxon>Micromonosporaceae</taxon>
    </lineage>
</organism>
<reference evidence="3 4" key="1">
    <citation type="submission" date="2020-03" db="EMBL/GenBank/DDBJ databases">
        <title>Whole genome shotgun sequence of Phytohabitans flavus NBRC 107702.</title>
        <authorList>
            <person name="Komaki H."/>
            <person name="Tamura T."/>
        </authorList>
    </citation>
    <scope>NUCLEOTIDE SEQUENCE [LARGE SCALE GENOMIC DNA]</scope>
    <source>
        <strain evidence="3 4">NBRC 107702</strain>
    </source>
</reference>
<accession>A0A6F8Y7E6</accession>
<dbReference type="AlphaFoldDB" id="A0A6F8Y7E6"/>
<evidence type="ECO:0000313" key="4">
    <source>
        <dbReference type="Proteomes" id="UP000502508"/>
    </source>
</evidence>